<comment type="function">
    <text evidence="2">Pyridoxal 5'-phosphate (PLP)-binding protein, which is involved in PLP homeostasis.</text>
</comment>
<dbReference type="PANTHER" id="PTHR10146:SF14">
    <property type="entry name" value="PYRIDOXAL PHOSPHATE HOMEOSTASIS PROTEIN"/>
    <property type="match status" value="1"/>
</dbReference>
<proteinExistence type="inferred from homology"/>
<reference evidence="9" key="2">
    <citation type="submission" date="2017-03" db="EMBL/GenBank/DDBJ databases">
        <title>Bacillus sp. V-88(T) DSM27956, whole genome shotgun sequencing project.</title>
        <authorList>
            <person name="Dastager S.G."/>
            <person name="Neurgaonkar P.S."/>
            <person name="Dharne M.S."/>
        </authorList>
    </citation>
    <scope>NUCLEOTIDE SEQUENCE [LARGE SCALE GENOMIC DNA]</scope>
    <source>
        <strain evidence="9">DSM 25145</strain>
    </source>
</reference>
<dbReference type="Pfam" id="PF01168">
    <property type="entry name" value="Ala_racemase_N"/>
    <property type="match status" value="1"/>
</dbReference>
<protein>
    <recommendedName>
        <fullName evidence="2">Pyridoxal phosphate homeostasis protein</fullName>
        <shortName evidence="2">PLP homeostasis protein</shortName>
    </recommendedName>
</protein>
<dbReference type="Proteomes" id="UP000215545">
    <property type="component" value="Unassembled WGS sequence"/>
</dbReference>
<evidence type="ECO:0000313" key="8">
    <source>
        <dbReference type="Proteomes" id="UP000186385"/>
    </source>
</evidence>
<dbReference type="HAMAP" id="MF_02087">
    <property type="entry name" value="PLP_homeostasis"/>
    <property type="match status" value="1"/>
</dbReference>
<organism evidence="7 8">
    <name type="scientific">Domibacillus enclensis</name>
    <dbReference type="NCBI Taxonomy" id="1017273"/>
    <lineage>
        <taxon>Bacteria</taxon>
        <taxon>Bacillati</taxon>
        <taxon>Bacillota</taxon>
        <taxon>Bacilli</taxon>
        <taxon>Bacillales</taxon>
        <taxon>Bacillaceae</taxon>
        <taxon>Domibacillus</taxon>
    </lineage>
</organism>
<keyword evidence="9" id="KW-1185">Reference proteome</keyword>
<dbReference type="GO" id="GO:0030170">
    <property type="term" value="F:pyridoxal phosphate binding"/>
    <property type="evidence" value="ECO:0007669"/>
    <property type="project" value="UniProtKB-UniRule"/>
</dbReference>
<comment type="cofactor">
    <cofactor evidence="3">
        <name>pyridoxal 5'-phosphate</name>
        <dbReference type="ChEBI" id="CHEBI:597326"/>
    </cofactor>
</comment>
<evidence type="ECO:0000256" key="1">
    <source>
        <dbReference type="ARBA" id="ARBA00022898"/>
    </source>
</evidence>
<dbReference type="InterPro" id="IPR029066">
    <property type="entry name" value="PLP-binding_barrel"/>
</dbReference>
<evidence type="ECO:0000259" key="5">
    <source>
        <dbReference type="Pfam" id="PF01168"/>
    </source>
</evidence>
<comment type="similarity">
    <text evidence="2 4">Belongs to the pyridoxal phosphate-binding protein YggS/PROSC family.</text>
</comment>
<evidence type="ECO:0000256" key="3">
    <source>
        <dbReference type="PIRSR" id="PIRSR004848-1"/>
    </source>
</evidence>
<dbReference type="PANTHER" id="PTHR10146">
    <property type="entry name" value="PROLINE SYNTHETASE CO-TRANSCRIBED BACTERIAL HOMOLOG PROTEIN"/>
    <property type="match status" value="1"/>
</dbReference>
<evidence type="ECO:0000256" key="4">
    <source>
        <dbReference type="RuleBase" id="RU004514"/>
    </source>
</evidence>
<dbReference type="OrthoDB" id="9804072at2"/>
<accession>A0A1N6UAY9</accession>
<dbReference type="EMBL" id="MWSK01000003">
    <property type="protein sequence ID" value="OXS78480.1"/>
    <property type="molecule type" value="Genomic_DNA"/>
</dbReference>
<name>A0A1N6UAY9_9BACI</name>
<dbReference type="InterPro" id="IPR011078">
    <property type="entry name" value="PyrdxlP_homeostasis"/>
</dbReference>
<evidence type="ECO:0000313" key="9">
    <source>
        <dbReference type="Proteomes" id="UP000215545"/>
    </source>
</evidence>
<dbReference type="SUPFAM" id="SSF51419">
    <property type="entry name" value="PLP-binding barrel"/>
    <property type="match status" value="1"/>
</dbReference>
<dbReference type="Proteomes" id="UP000186385">
    <property type="component" value="Unassembled WGS sequence"/>
</dbReference>
<feature type="modified residue" description="N6-(pyridoxal phosphate)lysine" evidence="2 3">
    <location>
        <position position="35"/>
    </location>
</feature>
<evidence type="ECO:0000313" key="6">
    <source>
        <dbReference type="EMBL" id="OXS78480.1"/>
    </source>
</evidence>
<dbReference type="PIRSF" id="PIRSF004848">
    <property type="entry name" value="YBL036c_PLPDEIII"/>
    <property type="match status" value="1"/>
</dbReference>
<dbReference type="InterPro" id="IPR001608">
    <property type="entry name" value="Ala_racemase_N"/>
</dbReference>
<evidence type="ECO:0000313" key="7">
    <source>
        <dbReference type="EMBL" id="SIQ62764.1"/>
    </source>
</evidence>
<dbReference type="STRING" id="1017273.SAMN05443094_103220"/>
<feature type="domain" description="Alanine racemase N-terminal" evidence="5">
    <location>
        <begin position="6"/>
        <end position="222"/>
    </location>
</feature>
<reference evidence="7 8" key="1">
    <citation type="submission" date="2017-01" db="EMBL/GenBank/DDBJ databases">
        <authorList>
            <person name="Mah S.A."/>
            <person name="Swanson W.J."/>
            <person name="Moy G.W."/>
            <person name="Vacquier V.D."/>
        </authorList>
    </citation>
    <scope>NUCLEOTIDE SEQUENCE [LARGE SCALE GENOMIC DNA]</scope>
    <source>
        <strain evidence="7 8">NIO-1016</strain>
    </source>
</reference>
<dbReference type="CDD" id="cd00635">
    <property type="entry name" value="PLPDE_III_YBL036c_like"/>
    <property type="match status" value="1"/>
</dbReference>
<reference evidence="6" key="3">
    <citation type="submission" date="2017-03" db="EMBL/GenBank/DDBJ databases">
        <authorList>
            <person name="Dastager S.G."/>
            <person name="Neurgaonkar P.S."/>
            <person name="Dharne M.S."/>
        </authorList>
    </citation>
    <scope>NUCLEOTIDE SEQUENCE</scope>
    <source>
        <strain evidence="6">DSM 25145</strain>
    </source>
</reference>
<sequence length="223" mass="24622">MKVKDNLAAIKQKIEQAAARAGRKAEDVTIVAVTKYVSTDRAKEAVEAGIGHLGENRVEGIIEKHEVIGSQAKWHFIGSLQTRKVKSMIEYADYIHSLDRESLAKEINQRATKPVQCFVQVNVSGEESKHGLEPGEVIPFIESLHRYENVQIGGLMTMAPLTDDRDVLRACFRQLASLRDEVQALNLPFAPCSELSMGMSNDYDIAIEEGATMIRIGTALVGE</sequence>
<dbReference type="FunFam" id="3.20.20.10:FF:000011">
    <property type="entry name" value="Pyridoxal phosphate homeostasis protein"/>
    <property type="match status" value="1"/>
</dbReference>
<gene>
    <name evidence="6" type="ORF">B1B05_07715</name>
    <name evidence="7" type="ORF">SAMN05443094_103220</name>
</gene>
<keyword evidence="1 2" id="KW-0663">Pyridoxal phosphate</keyword>
<dbReference type="RefSeq" id="WP_045850163.1">
    <property type="nucleotide sequence ID" value="NZ_FTLX01000003.1"/>
</dbReference>
<dbReference type="EMBL" id="FTLX01000003">
    <property type="protein sequence ID" value="SIQ62764.1"/>
    <property type="molecule type" value="Genomic_DNA"/>
</dbReference>
<dbReference type="AlphaFoldDB" id="A0A1N6UAY9"/>
<dbReference type="Gene3D" id="3.20.20.10">
    <property type="entry name" value="Alanine racemase"/>
    <property type="match status" value="1"/>
</dbReference>
<dbReference type="NCBIfam" id="TIGR00044">
    <property type="entry name" value="YggS family pyridoxal phosphate-dependent enzyme"/>
    <property type="match status" value="1"/>
</dbReference>
<evidence type="ECO:0000256" key="2">
    <source>
        <dbReference type="HAMAP-Rule" id="MF_02087"/>
    </source>
</evidence>